<dbReference type="STRING" id="1391654.AKJ09_07947"/>
<dbReference type="Gene3D" id="2.60.40.420">
    <property type="entry name" value="Cupredoxins - blue copper proteins"/>
    <property type="match status" value="1"/>
</dbReference>
<gene>
    <name evidence="2" type="ORF">AKJ09_07947</name>
</gene>
<dbReference type="EMBL" id="CP012333">
    <property type="protein sequence ID" value="AKV01284.1"/>
    <property type="molecule type" value="Genomic_DNA"/>
</dbReference>
<name>A0A0K1Q6E0_9BACT</name>
<organism evidence="2 3">
    <name type="scientific">Labilithrix luteola</name>
    <dbReference type="NCBI Taxonomy" id="1391654"/>
    <lineage>
        <taxon>Bacteria</taxon>
        <taxon>Pseudomonadati</taxon>
        <taxon>Myxococcota</taxon>
        <taxon>Polyangia</taxon>
        <taxon>Polyangiales</taxon>
        <taxon>Labilitrichaceae</taxon>
        <taxon>Labilithrix</taxon>
    </lineage>
</organism>
<accession>A0A0K1Q6E0</accession>
<dbReference type="KEGG" id="llu:AKJ09_07947"/>
<evidence type="ECO:0000313" key="3">
    <source>
        <dbReference type="Proteomes" id="UP000064967"/>
    </source>
</evidence>
<protein>
    <recommendedName>
        <fullName evidence="1">EfeO-type cupredoxin-like domain-containing protein</fullName>
    </recommendedName>
</protein>
<feature type="domain" description="EfeO-type cupredoxin-like" evidence="1">
    <location>
        <begin position="36"/>
        <end position="132"/>
    </location>
</feature>
<evidence type="ECO:0000313" key="2">
    <source>
        <dbReference type="EMBL" id="AKV01284.1"/>
    </source>
</evidence>
<reference evidence="2 3" key="1">
    <citation type="submission" date="2015-08" db="EMBL/GenBank/DDBJ databases">
        <authorList>
            <person name="Babu N.S."/>
            <person name="Beckwith C.J."/>
            <person name="Beseler K.G."/>
            <person name="Brison A."/>
            <person name="Carone J.V."/>
            <person name="Caskin T.P."/>
            <person name="Diamond M."/>
            <person name="Durham M.E."/>
            <person name="Foxe J.M."/>
            <person name="Go M."/>
            <person name="Henderson B.A."/>
            <person name="Jones I.B."/>
            <person name="McGettigan J.A."/>
            <person name="Micheletti S.J."/>
            <person name="Nasrallah M.E."/>
            <person name="Ortiz D."/>
            <person name="Piller C.R."/>
            <person name="Privatt S.R."/>
            <person name="Schneider S.L."/>
            <person name="Sharp S."/>
            <person name="Smith T.C."/>
            <person name="Stanton J.D."/>
            <person name="Ullery H.E."/>
            <person name="Wilson R.J."/>
            <person name="Serrano M.G."/>
            <person name="Buck G."/>
            <person name="Lee V."/>
            <person name="Wang Y."/>
            <person name="Carvalho R."/>
            <person name="Voegtly L."/>
            <person name="Shi R."/>
            <person name="Duckworth R."/>
            <person name="Johnson A."/>
            <person name="Loviza R."/>
            <person name="Walstead R."/>
            <person name="Shah Z."/>
            <person name="Kiflezghi M."/>
            <person name="Wade K."/>
            <person name="Ball S.L."/>
            <person name="Bradley K.W."/>
            <person name="Asai D.J."/>
            <person name="Bowman C.A."/>
            <person name="Russell D.A."/>
            <person name="Pope W.H."/>
            <person name="Jacobs-Sera D."/>
            <person name="Hendrix R.W."/>
            <person name="Hatfull G.F."/>
        </authorList>
    </citation>
    <scope>NUCLEOTIDE SEQUENCE [LARGE SCALE GENOMIC DNA]</scope>
    <source>
        <strain evidence="2 3">DSM 27648</strain>
    </source>
</reference>
<evidence type="ECO:0000259" key="1">
    <source>
        <dbReference type="Pfam" id="PF13473"/>
    </source>
</evidence>
<proteinExistence type="predicted"/>
<dbReference type="OrthoDB" id="5521325at2"/>
<dbReference type="InterPro" id="IPR008972">
    <property type="entry name" value="Cupredoxin"/>
</dbReference>
<dbReference type="RefSeq" id="WP_146652415.1">
    <property type="nucleotide sequence ID" value="NZ_CP012333.1"/>
</dbReference>
<dbReference type="PROSITE" id="PS51257">
    <property type="entry name" value="PROKAR_LIPOPROTEIN"/>
    <property type="match status" value="1"/>
</dbReference>
<dbReference type="Proteomes" id="UP000064967">
    <property type="component" value="Chromosome"/>
</dbReference>
<dbReference type="Pfam" id="PF13473">
    <property type="entry name" value="Cupredoxin_1"/>
    <property type="match status" value="1"/>
</dbReference>
<sequence>MRQCFGVVAPMFSRVSRLVSGGVLVVGVVAGMGCNKKAAGTSSVTSEGGPVAITAGEDGFSPSSVKLKKGAHTTLVFTRTTDQTCATEVVFPELNVRKDLPKGMPVTIPVPTDKEQTLTFQCGMGMYKSSVVISAQ</sequence>
<keyword evidence="3" id="KW-1185">Reference proteome</keyword>
<dbReference type="InterPro" id="IPR028096">
    <property type="entry name" value="EfeO_Cupredoxin"/>
</dbReference>
<dbReference type="AlphaFoldDB" id="A0A0K1Q6E0"/>
<dbReference type="SUPFAM" id="SSF49503">
    <property type="entry name" value="Cupredoxins"/>
    <property type="match status" value="1"/>
</dbReference>